<dbReference type="InterPro" id="IPR043906">
    <property type="entry name" value="Gfo/Idh/MocA_OxRdtase_bact_C"/>
</dbReference>
<dbReference type="InterPro" id="IPR036291">
    <property type="entry name" value="NAD(P)-bd_dom_sf"/>
</dbReference>
<dbReference type="Pfam" id="PF01408">
    <property type="entry name" value="GFO_IDH_MocA"/>
    <property type="match status" value="1"/>
</dbReference>
<name>A0A7W9SP25_ARMRO</name>
<dbReference type="PROSITE" id="PS51318">
    <property type="entry name" value="TAT"/>
    <property type="match status" value="1"/>
</dbReference>
<evidence type="ECO:0000256" key="1">
    <source>
        <dbReference type="ARBA" id="ARBA00016631"/>
    </source>
</evidence>
<evidence type="ECO:0000313" key="5">
    <source>
        <dbReference type="Proteomes" id="UP000520814"/>
    </source>
</evidence>
<dbReference type="RefSeq" id="WP_184193016.1">
    <property type="nucleotide sequence ID" value="NZ_JACHGW010000001.1"/>
</dbReference>
<dbReference type="EMBL" id="JACHGW010000001">
    <property type="protein sequence ID" value="MBB6049409.1"/>
    <property type="molecule type" value="Genomic_DNA"/>
</dbReference>
<dbReference type="InterPro" id="IPR006311">
    <property type="entry name" value="TAT_signal"/>
</dbReference>
<organism evidence="4 5">
    <name type="scientific">Armatimonas rosea</name>
    <dbReference type="NCBI Taxonomy" id="685828"/>
    <lineage>
        <taxon>Bacteria</taxon>
        <taxon>Bacillati</taxon>
        <taxon>Armatimonadota</taxon>
        <taxon>Armatimonadia</taxon>
        <taxon>Armatimonadales</taxon>
        <taxon>Armatimonadaceae</taxon>
        <taxon>Armatimonas</taxon>
    </lineage>
</organism>
<dbReference type="Proteomes" id="UP000520814">
    <property type="component" value="Unassembled WGS sequence"/>
</dbReference>
<feature type="domain" description="Gfo/Idh/MocA-like oxidoreductase bacterial type C-terminal" evidence="3">
    <location>
        <begin position="190"/>
        <end position="278"/>
    </location>
</feature>
<feature type="domain" description="Gfo/Idh/MocA-like oxidoreductase N-terminal" evidence="2">
    <location>
        <begin position="40"/>
        <end position="157"/>
    </location>
</feature>
<feature type="domain" description="Gfo/Idh/MocA-like oxidoreductase bacterial type C-terminal" evidence="3">
    <location>
        <begin position="373"/>
        <end position="450"/>
    </location>
</feature>
<dbReference type="PANTHER" id="PTHR43818:SF10">
    <property type="entry name" value="NADH-DEPENDENT DEHYDROGENASE-RELATED"/>
    <property type="match status" value="1"/>
</dbReference>
<proteinExistence type="predicted"/>
<dbReference type="Pfam" id="PF19051">
    <property type="entry name" value="GFO_IDH_MocA_C2"/>
    <property type="match status" value="2"/>
</dbReference>
<keyword evidence="5" id="KW-1185">Reference proteome</keyword>
<comment type="caution">
    <text evidence="4">The sequence shown here is derived from an EMBL/GenBank/DDBJ whole genome shotgun (WGS) entry which is preliminary data.</text>
</comment>
<evidence type="ECO:0000259" key="2">
    <source>
        <dbReference type="Pfam" id="PF01408"/>
    </source>
</evidence>
<dbReference type="SUPFAM" id="SSF55347">
    <property type="entry name" value="Glyceraldehyde-3-phosphate dehydrogenase-like, C-terminal domain"/>
    <property type="match status" value="1"/>
</dbReference>
<dbReference type="Gene3D" id="3.40.50.720">
    <property type="entry name" value="NAD(P)-binding Rossmann-like Domain"/>
    <property type="match status" value="1"/>
</dbReference>
<evidence type="ECO:0000259" key="3">
    <source>
        <dbReference type="Pfam" id="PF19051"/>
    </source>
</evidence>
<protein>
    <recommendedName>
        <fullName evidence="1">Glycosyl hydrolase family 109 protein</fullName>
    </recommendedName>
</protein>
<sequence>MSTNNDSKRDRRQFLTEAGLGAALLTLSPSSVLADDKPINFAGIGVGSQGGSDVDQVVAAGGNLVALCDVDHKYAAKKFAQYPNAKKFTDYRVMLKEMGKELDAVVIGTPDHTHAVIAMEAMKRGKHVYCEKPLAHTIHEVRTLMAAARKYNVVTQLGNQGHSTDSIRRVVEWVKAGAIGQVHTVHAACGEFKDVYNQSRNLEKLAQKYDVPAELDYDLWLGPAAYRPYTPFWVHWNWRGWMPFGTGTIGDWFCHVIDPAFWALDLDAPTTVRAEVSGYDPATQGLTYPPASRITFEFPANKERGPVTLVWHDGNNPIPQPKDFGDDEVPRTGAILFGEKGMIVHGSHGGGGCHILPEKLRLENTGANAPKETIPRVKGHHWDWLEAIRTGRQAGSHFDYGGRLTQVALLGAIAIRFPDQTLKWDVKAGRFTNNDAANALINPPYRKGWKL</sequence>
<dbReference type="Gene3D" id="3.30.360.10">
    <property type="entry name" value="Dihydrodipicolinate Reductase, domain 2"/>
    <property type="match status" value="1"/>
</dbReference>
<accession>A0A7W9SP25</accession>
<dbReference type="InterPro" id="IPR050463">
    <property type="entry name" value="Gfo/Idh/MocA_oxidrdct_glycsds"/>
</dbReference>
<dbReference type="InterPro" id="IPR000683">
    <property type="entry name" value="Gfo/Idh/MocA-like_OxRdtase_N"/>
</dbReference>
<dbReference type="AlphaFoldDB" id="A0A7W9SP25"/>
<gene>
    <name evidence="4" type="ORF">HNQ39_001171</name>
</gene>
<dbReference type="GO" id="GO:0000166">
    <property type="term" value="F:nucleotide binding"/>
    <property type="evidence" value="ECO:0007669"/>
    <property type="project" value="InterPro"/>
</dbReference>
<reference evidence="4 5" key="1">
    <citation type="submission" date="2020-08" db="EMBL/GenBank/DDBJ databases">
        <title>Genomic Encyclopedia of Type Strains, Phase IV (KMG-IV): sequencing the most valuable type-strain genomes for metagenomic binning, comparative biology and taxonomic classification.</title>
        <authorList>
            <person name="Goeker M."/>
        </authorList>
    </citation>
    <scope>NUCLEOTIDE SEQUENCE [LARGE SCALE GENOMIC DNA]</scope>
    <source>
        <strain evidence="4 5">DSM 23562</strain>
    </source>
</reference>
<dbReference type="PANTHER" id="PTHR43818">
    <property type="entry name" value="BCDNA.GH03377"/>
    <property type="match status" value="1"/>
</dbReference>
<evidence type="ECO:0000313" key="4">
    <source>
        <dbReference type="EMBL" id="MBB6049409.1"/>
    </source>
</evidence>
<dbReference type="SUPFAM" id="SSF51735">
    <property type="entry name" value="NAD(P)-binding Rossmann-fold domains"/>
    <property type="match status" value="1"/>
</dbReference>